<dbReference type="PROSITE" id="PS51352">
    <property type="entry name" value="THIOREDOXIN_2"/>
    <property type="match status" value="2"/>
</dbReference>
<dbReference type="PANTHER" id="PTHR43640:SF1">
    <property type="entry name" value="THIOREDOXIN-DEPENDENT PEROXIREDOXIN"/>
    <property type="match status" value="1"/>
</dbReference>
<keyword evidence="7" id="KW-1185">Reference proteome</keyword>
<evidence type="ECO:0000256" key="1">
    <source>
        <dbReference type="ARBA" id="ARBA00004196"/>
    </source>
</evidence>
<reference evidence="6 7" key="1">
    <citation type="submission" date="2016-11" db="EMBL/GenBank/DDBJ databases">
        <authorList>
            <person name="Jaros S."/>
            <person name="Januszkiewicz K."/>
            <person name="Wedrychowicz H."/>
        </authorList>
    </citation>
    <scope>NUCLEOTIDE SEQUENCE [LARGE SCALE GENOMIC DNA]</scope>
    <source>
        <strain evidence="6 7">DSM 24574</strain>
    </source>
</reference>
<proteinExistence type="predicted"/>
<dbReference type="CDD" id="cd02969">
    <property type="entry name" value="PRX_like1"/>
    <property type="match status" value="1"/>
</dbReference>
<comment type="subcellular location">
    <subcellularLocation>
        <location evidence="1">Cell envelope</location>
    </subcellularLocation>
</comment>
<dbReference type="Pfam" id="PF00578">
    <property type="entry name" value="AhpC-TSA"/>
    <property type="match status" value="1"/>
</dbReference>
<dbReference type="Gene3D" id="3.40.30.10">
    <property type="entry name" value="Glutaredoxin"/>
    <property type="match status" value="2"/>
</dbReference>
<dbReference type="Pfam" id="PF08534">
    <property type="entry name" value="Redoxin"/>
    <property type="match status" value="1"/>
</dbReference>
<evidence type="ECO:0000256" key="2">
    <source>
        <dbReference type="ARBA" id="ARBA00022748"/>
    </source>
</evidence>
<dbReference type="GO" id="GO:0030313">
    <property type="term" value="C:cell envelope"/>
    <property type="evidence" value="ECO:0007669"/>
    <property type="project" value="UniProtKB-SubCell"/>
</dbReference>
<protein>
    <submittedName>
        <fullName evidence="6">Peroxiredoxin</fullName>
    </submittedName>
</protein>
<dbReference type="InterPro" id="IPR000866">
    <property type="entry name" value="AhpC/TSA"/>
</dbReference>
<dbReference type="RefSeq" id="WP_073136294.1">
    <property type="nucleotide sequence ID" value="NZ_FQWQ01000002.1"/>
</dbReference>
<dbReference type="Proteomes" id="UP000184212">
    <property type="component" value="Unassembled WGS sequence"/>
</dbReference>
<feature type="signal peptide" evidence="4">
    <location>
        <begin position="1"/>
        <end position="19"/>
    </location>
</feature>
<feature type="domain" description="Thioredoxin" evidence="5">
    <location>
        <begin position="221"/>
        <end position="370"/>
    </location>
</feature>
<dbReference type="GO" id="GO:0016491">
    <property type="term" value="F:oxidoreductase activity"/>
    <property type="evidence" value="ECO:0007669"/>
    <property type="project" value="InterPro"/>
</dbReference>
<dbReference type="AlphaFoldDB" id="A0A1M5RKM3"/>
<evidence type="ECO:0000313" key="6">
    <source>
        <dbReference type="EMBL" id="SHH26628.1"/>
    </source>
</evidence>
<dbReference type="EMBL" id="FQWQ01000002">
    <property type="protein sequence ID" value="SHH26628.1"/>
    <property type="molecule type" value="Genomic_DNA"/>
</dbReference>
<dbReference type="CDD" id="cd02966">
    <property type="entry name" value="TlpA_like_family"/>
    <property type="match status" value="1"/>
</dbReference>
<dbReference type="PROSITE" id="PS00194">
    <property type="entry name" value="THIOREDOXIN_1"/>
    <property type="match status" value="1"/>
</dbReference>
<dbReference type="STRING" id="947013.SAMN04488109_3440"/>
<sequence length="374" mass="42111">MTRPILCIALLLMVTLIQAQESHHDDPPTLAIGTMAPDFNLKGIDGKFHALQEYAAAKVLVIVFNANHCPTAQAYEDRIMAITRDYKSKGVDVVVISSNNPPALNLAELGYTEFGDTYDEMIIRAKDKSFNFPYLYDGDDQKVALAYGPVATPHAFVFDKDRKLQYTGRLDQHEKPGTGNGEDLRNAVDAVLAGRKPEPATTKVFGCSMKWSWKNEYTEKLLKEWAAMPVSLNEIDVAGVQDLLKNKGDKLRLINIWATWCGPCTQEFPDFITIDRMYRGRDFEFISISADKLASKEKALKFLKLKQAANTNYIFNKDNIYDLIEAVDPKWQGALPYTVLVEPGGKIIYSQQGPIDPLKMKKRIVENALIGRYY</sequence>
<organism evidence="6 7">
    <name type="scientific">Chryseolinea serpens</name>
    <dbReference type="NCBI Taxonomy" id="947013"/>
    <lineage>
        <taxon>Bacteria</taxon>
        <taxon>Pseudomonadati</taxon>
        <taxon>Bacteroidota</taxon>
        <taxon>Cytophagia</taxon>
        <taxon>Cytophagales</taxon>
        <taxon>Fulvivirgaceae</taxon>
        <taxon>Chryseolinea</taxon>
    </lineage>
</organism>
<keyword evidence="3" id="KW-0676">Redox-active center</keyword>
<dbReference type="InterPro" id="IPR047262">
    <property type="entry name" value="PRX-like1"/>
</dbReference>
<keyword evidence="2" id="KW-0201">Cytochrome c-type biogenesis</keyword>
<feature type="domain" description="Thioredoxin" evidence="5">
    <location>
        <begin position="30"/>
        <end position="193"/>
    </location>
</feature>
<accession>A0A1M5RKM3</accession>
<gene>
    <name evidence="6" type="ORF">SAMN04488109_3440</name>
</gene>
<evidence type="ECO:0000256" key="3">
    <source>
        <dbReference type="ARBA" id="ARBA00023284"/>
    </source>
</evidence>
<dbReference type="InterPro" id="IPR017937">
    <property type="entry name" value="Thioredoxin_CS"/>
</dbReference>
<evidence type="ECO:0000313" key="7">
    <source>
        <dbReference type="Proteomes" id="UP000184212"/>
    </source>
</evidence>
<dbReference type="InterPro" id="IPR036249">
    <property type="entry name" value="Thioredoxin-like_sf"/>
</dbReference>
<evidence type="ECO:0000256" key="4">
    <source>
        <dbReference type="SAM" id="SignalP"/>
    </source>
</evidence>
<name>A0A1M5RKM3_9BACT</name>
<keyword evidence="4" id="KW-0732">Signal</keyword>
<dbReference type="GO" id="GO:0016209">
    <property type="term" value="F:antioxidant activity"/>
    <property type="evidence" value="ECO:0007669"/>
    <property type="project" value="InterPro"/>
</dbReference>
<dbReference type="PANTHER" id="PTHR43640">
    <property type="entry name" value="OS07G0260300 PROTEIN"/>
    <property type="match status" value="1"/>
</dbReference>
<dbReference type="SUPFAM" id="SSF52833">
    <property type="entry name" value="Thioredoxin-like"/>
    <property type="match status" value="2"/>
</dbReference>
<dbReference type="InterPro" id="IPR013740">
    <property type="entry name" value="Redoxin"/>
</dbReference>
<evidence type="ECO:0000259" key="5">
    <source>
        <dbReference type="PROSITE" id="PS51352"/>
    </source>
</evidence>
<dbReference type="InterPro" id="IPR013766">
    <property type="entry name" value="Thioredoxin_domain"/>
</dbReference>
<feature type="chain" id="PRO_5013268577" evidence="4">
    <location>
        <begin position="20"/>
        <end position="374"/>
    </location>
</feature>
<dbReference type="GO" id="GO:0017004">
    <property type="term" value="P:cytochrome complex assembly"/>
    <property type="evidence" value="ECO:0007669"/>
    <property type="project" value="UniProtKB-KW"/>
</dbReference>